<protein>
    <submittedName>
        <fullName evidence="1">Uncharacterized protein</fullName>
    </submittedName>
</protein>
<proteinExistence type="predicted"/>
<accession>A0ACB8CB07</accession>
<dbReference type="Proteomes" id="UP000821865">
    <property type="component" value="Chromosome 8"/>
</dbReference>
<reference evidence="1" key="1">
    <citation type="submission" date="2020-05" db="EMBL/GenBank/DDBJ databases">
        <title>Large-scale comparative analyses of tick genomes elucidate their genetic diversity and vector capacities.</title>
        <authorList>
            <person name="Jia N."/>
            <person name="Wang J."/>
            <person name="Shi W."/>
            <person name="Du L."/>
            <person name="Sun Y."/>
            <person name="Zhan W."/>
            <person name="Jiang J."/>
            <person name="Wang Q."/>
            <person name="Zhang B."/>
            <person name="Ji P."/>
            <person name="Sakyi L.B."/>
            <person name="Cui X."/>
            <person name="Yuan T."/>
            <person name="Jiang B."/>
            <person name="Yang W."/>
            <person name="Lam T.T.-Y."/>
            <person name="Chang Q."/>
            <person name="Ding S."/>
            <person name="Wang X."/>
            <person name="Zhu J."/>
            <person name="Ruan X."/>
            <person name="Zhao L."/>
            <person name="Wei J."/>
            <person name="Que T."/>
            <person name="Du C."/>
            <person name="Cheng J."/>
            <person name="Dai P."/>
            <person name="Han X."/>
            <person name="Huang E."/>
            <person name="Gao Y."/>
            <person name="Liu J."/>
            <person name="Shao H."/>
            <person name="Ye R."/>
            <person name="Li L."/>
            <person name="Wei W."/>
            <person name="Wang X."/>
            <person name="Wang C."/>
            <person name="Yang T."/>
            <person name="Huo Q."/>
            <person name="Li W."/>
            <person name="Guo W."/>
            <person name="Chen H."/>
            <person name="Zhou L."/>
            <person name="Ni X."/>
            <person name="Tian J."/>
            <person name="Zhou Y."/>
            <person name="Sheng Y."/>
            <person name="Liu T."/>
            <person name="Pan Y."/>
            <person name="Xia L."/>
            <person name="Li J."/>
            <person name="Zhao F."/>
            <person name="Cao W."/>
        </authorList>
    </citation>
    <scope>NUCLEOTIDE SEQUENCE</scope>
    <source>
        <strain evidence="1">Dsil-2018</strain>
    </source>
</reference>
<evidence type="ECO:0000313" key="1">
    <source>
        <dbReference type="EMBL" id="KAH7938078.1"/>
    </source>
</evidence>
<sequence length="311" mass="34694">MFMFLVQKQTKQQLLKALSSLPTPKNDYEIVVPEEDPSAQEPSAPDIFVEDQADRDAAKEQQRLEKLEAERKLQSQAVQRSLPRPLDVNASVLRPAHTEPPLTDLQKAEELIKQEMLVMQHYDALHNPTEAQQSGRKGSANVTDEAAHLAYLERHPYHKYNQEELALPTDHGIIEIMRKLYCKSLLQCMLVAYDANTGYDINLLGAIHLLNHSWKELAPAKIANCFVHAGFSLPHLGEPDDDQVCNDLYEAVHRIVGEEVKGNFDSFALADTDGPIVAPATDAEIVDLVLGDPGGDEEPIDKQPWDIPTVA</sequence>
<gene>
    <name evidence="1" type="ORF">HPB49_019650</name>
</gene>
<organism evidence="1 2">
    <name type="scientific">Dermacentor silvarum</name>
    <name type="common">Tick</name>
    <dbReference type="NCBI Taxonomy" id="543639"/>
    <lineage>
        <taxon>Eukaryota</taxon>
        <taxon>Metazoa</taxon>
        <taxon>Ecdysozoa</taxon>
        <taxon>Arthropoda</taxon>
        <taxon>Chelicerata</taxon>
        <taxon>Arachnida</taxon>
        <taxon>Acari</taxon>
        <taxon>Parasitiformes</taxon>
        <taxon>Ixodida</taxon>
        <taxon>Ixodoidea</taxon>
        <taxon>Ixodidae</taxon>
        <taxon>Rhipicephalinae</taxon>
        <taxon>Dermacentor</taxon>
    </lineage>
</organism>
<evidence type="ECO:0000313" key="2">
    <source>
        <dbReference type="Proteomes" id="UP000821865"/>
    </source>
</evidence>
<keyword evidence="2" id="KW-1185">Reference proteome</keyword>
<comment type="caution">
    <text evidence="1">The sequence shown here is derived from an EMBL/GenBank/DDBJ whole genome shotgun (WGS) entry which is preliminary data.</text>
</comment>
<dbReference type="EMBL" id="CM023477">
    <property type="protein sequence ID" value="KAH7938078.1"/>
    <property type="molecule type" value="Genomic_DNA"/>
</dbReference>
<name>A0ACB8CB07_DERSI</name>